<keyword evidence="1" id="KW-1133">Transmembrane helix</keyword>
<keyword evidence="3" id="KW-1185">Reference proteome</keyword>
<dbReference type="OrthoDB" id="1798631at2"/>
<dbReference type="InterPro" id="IPR018730">
    <property type="entry name" value="DUF2273"/>
</dbReference>
<keyword evidence="1" id="KW-0472">Membrane</keyword>
<dbReference type="EMBL" id="RZNX01000001">
    <property type="protein sequence ID" value="RUT36168.1"/>
    <property type="molecule type" value="Genomic_DNA"/>
</dbReference>
<protein>
    <submittedName>
        <fullName evidence="2">DUF2273 domain-containing protein</fullName>
    </submittedName>
</protein>
<dbReference type="AlphaFoldDB" id="A0A433XQA7"/>
<keyword evidence="1" id="KW-0812">Transmembrane</keyword>
<dbReference type="Proteomes" id="UP000272464">
    <property type="component" value="Unassembled WGS sequence"/>
</dbReference>
<evidence type="ECO:0000256" key="1">
    <source>
        <dbReference type="SAM" id="Phobius"/>
    </source>
</evidence>
<feature type="transmembrane region" description="Helical" evidence="1">
    <location>
        <begin position="20"/>
        <end position="44"/>
    </location>
</feature>
<accession>A0A433XQA7</accession>
<comment type="caution">
    <text evidence="2">The sequence shown here is derived from an EMBL/GenBank/DDBJ whole genome shotgun (WGS) entry which is preliminary data.</text>
</comment>
<dbReference type="Pfam" id="PF10031">
    <property type="entry name" value="DUF2273"/>
    <property type="match status" value="1"/>
</dbReference>
<sequence>MLWKQIWESHGGRLLGLATALLLCPIYLFFGFWNMLFCALLLYVGYTIGKYKDLGQGSFIPWAEIRDWLGARWRPFK</sequence>
<proteinExistence type="predicted"/>
<reference evidence="2 3" key="1">
    <citation type="submission" date="2018-12" db="EMBL/GenBank/DDBJ databases">
        <authorList>
            <person name="Sun L."/>
            <person name="Chen Z."/>
        </authorList>
    </citation>
    <scope>NUCLEOTIDE SEQUENCE [LARGE SCALE GENOMIC DNA]</scope>
    <source>
        <strain evidence="2 3">3-5-3</strain>
    </source>
</reference>
<gene>
    <name evidence="2" type="ORF">EJP77_04045</name>
</gene>
<evidence type="ECO:0000313" key="3">
    <source>
        <dbReference type="Proteomes" id="UP000272464"/>
    </source>
</evidence>
<organism evidence="2 3">
    <name type="scientific">Paenibacillus zeisoli</name>
    <dbReference type="NCBI Taxonomy" id="2496267"/>
    <lineage>
        <taxon>Bacteria</taxon>
        <taxon>Bacillati</taxon>
        <taxon>Bacillota</taxon>
        <taxon>Bacilli</taxon>
        <taxon>Bacillales</taxon>
        <taxon>Paenibacillaceae</taxon>
        <taxon>Paenibacillus</taxon>
    </lineage>
</organism>
<evidence type="ECO:0000313" key="2">
    <source>
        <dbReference type="EMBL" id="RUT36168.1"/>
    </source>
</evidence>
<name>A0A433XQA7_9BACL</name>